<reference evidence="2 3" key="1">
    <citation type="submission" date="2018-03" db="EMBL/GenBank/DDBJ databases">
        <authorList>
            <person name="Guldener U."/>
        </authorList>
    </citation>
    <scope>NUCLEOTIDE SEQUENCE [LARGE SCALE GENOMIC DNA]</scope>
    <source>
        <strain evidence="2 3">DAOM196992</strain>
    </source>
</reference>
<protein>
    <submittedName>
        <fullName evidence="2">Uncharacterized protein</fullName>
    </submittedName>
</protein>
<feature type="chain" id="PRO_5023037336" evidence="1">
    <location>
        <begin position="20"/>
        <end position="116"/>
    </location>
</feature>
<keyword evidence="1" id="KW-0732">Signal</keyword>
<feature type="signal peptide" evidence="1">
    <location>
        <begin position="1"/>
        <end position="19"/>
    </location>
</feature>
<organism evidence="2 3">
    <name type="scientific">Pseudozyma flocculosa</name>
    <dbReference type="NCBI Taxonomy" id="84751"/>
    <lineage>
        <taxon>Eukaryota</taxon>
        <taxon>Fungi</taxon>
        <taxon>Dikarya</taxon>
        <taxon>Basidiomycota</taxon>
        <taxon>Ustilaginomycotina</taxon>
        <taxon>Ustilaginomycetes</taxon>
        <taxon>Ustilaginales</taxon>
        <taxon>Ustilaginaceae</taxon>
        <taxon>Pseudozyma</taxon>
    </lineage>
</organism>
<dbReference type="EMBL" id="OOIP01000027">
    <property type="protein sequence ID" value="SPO41407.1"/>
    <property type="molecule type" value="Genomic_DNA"/>
</dbReference>
<sequence length="116" mass="12195">MSACLLACLPACLLACLLACLPACPLARLPACLLACLPACLLACLLERPAPSASRSCSPARPTPLRACVCPLLLDFCTLRASKHAQVDRRCRLHAYAPAWPGALAIRRCPSSLSAI</sequence>
<evidence type="ECO:0000256" key="1">
    <source>
        <dbReference type="SAM" id="SignalP"/>
    </source>
</evidence>
<accession>A0A5C3FCQ1</accession>
<dbReference type="Proteomes" id="UP000323386">
    <property type="component" value="Unassembled WGS sequence"/>
</dbReference>
<evidence type="ECO:0000313" key="3">
    <source>
        <dbReference type="Proteomes" id="UP000323386"/>
    </source>
</evidence>
<keyword evidence="3" id="KW-1185">Reference proteome</keyword>
<name>A0A5C3FCQ1_9BASI</name>
<evidence type="ECO:0000313" key="2">
    <source>
        <dbReference type="EMBL" id="SPO41407.1"/>
    </source>
</evidence>
<proteinExistence type="predicted"/>
<gene>
    <name evidence="2" type="ORF">PSFLO_06889</name>
</gene>
<dbReference type="AlphaFoldDB" id="A0A5C3FCQ1"/>